<protein>
    <submittedName>
        <fullName evidence="1">DUF1289 domain-containing protein</fullName>
    </submittedName>
</protein>
<keyword evidence="2" id="KW-1185">Reference proteome</keyword>
<dbReference type="InterPro" id="IPR010710">
    <property type="entry name" value="DUF1289"/>
</dbReference>
<proteinExistence type="predicted"/>
<reference evidence="1 2" key="1">
    <citation type="submission" date="2019-12" db="EMBL/GenBank/DDBJ databases">
        <title>Genomic-based taxomic classification of the family Erythrobacteraceae.</title>
        <authorList>
            <person name="Xu L."/>
        </authorList>
    </citation>
    <scope>NUCLEOTIDE SEQUENCE [LARGE SCALE GENOMIC DNA]</scope>
    <source>
        <strain evidence="1 2">H32</strain>
    </source>
</reference>
<dbReference type="PANTHER" id="PTHR35175:SF2">
    <property type="entry name" value="DUF1289 DOMAIN-CONTAINING PROTEIN"/>
    <property type="match status" value="1"/>
</dbReference>
<dbReference type="PANTHER" id="PTHR35175">
    <property type="entry name" value="DUF1289 DOMAIN-CONTAINING PROTEIN"/>
    <property type="match status" value="1"/>
</dbReference>
<evidence type="ECO:0000313" key="2">
    <source>
        <dbReference type="Proteomes" id="UP000444401"/>
    </source>
</evidence>
<dbReference type="Pfam" id="PF06945">
    <property type="entry name" value="DUF1289"/>
    <property type="match status" value="1"/>
</dbReference>
<sequence length="80" mass="8375">MRSPAGLLPSAGRMAQGRAMVDPVPSPCRNVCRVSADGGLCEGCGRTLDEIGRWAAASERERRAIVAAAAARLSQVRPGR</sequence>
<dbReference type="EMBL" id="WTYO01000006">
    <property type="protein sequence ID" value="MXO69647.1"/>
    <property type="molecule type" value="Genomic_DNA"/>
</dbReference>
<accession>A0ABW9V1M4</accession>
<organism evidence="1 2">
    <name type="scientific">Pelagerythrobacter marinus</name>
    <dbReference type="NCBI Taxonomy" id="538382"/>
    <lineage>
        <taxon>Bacteria</taxon>
        <taxon>Pseudomonadati</taxon>
        <taxon>Pseudomonadota</taxon>
        <taxon>Alphaproteobacteria</taxon>
        <taxon>Sphingomonadales</taxon>
        <taxon>Erythrobacteraceae</taxon>
        <taxon>Pelagerythrobacter</taxon>
    </lineage>
</organism>
<dbReference type="Proteomes" id="UP000444401">
    <property type="component" value="Unassembled WGS sequence"/>
</dbReference>
<evidence type="ECO:0000313" key="1">
    <source>
        <dbReference type="EMBL" id="MXO69647.1"/>
    </source>
</evidence>
<gene>
    <name evidence="1" type="ORF">GRI72_12540</name>
</gene>
<comment type="caution">
    <text evidence="1">The sequence shown here is derived from an EMBL/GenBank/DDBJ whole genome shotgun (WGS) entry which is preliminary data.</text>
</comment>
<name>A0ABW9V1M4_9SPHN</name>